<dbReference type="EMBL" id="CP119960">
    <property type="protein sequence ID" value="WFD39110.1"/>
    <property type="molecule type" value="Genomic_DNA"/>
</dbReference>
<dbReference type="InterPro" id="IPR013087">
    <property type="entry name" value="Znf_C2H2_type"/>
</dbReference>
<feature type="region of interest" description="Disordered" evidence="8">
    <location>
        <begin position="204"/>
        <end position="236"/>
    </location>
</feature>
<feature type="compositionally biased region" description="Polar residues" evidence="8">
    <location>
        <begin position="119"/>
        <end position="132"/>
    </location>
</feature>
<feature type="compositionally biased region" description="Low complexity" evidence="8">
    <location>
        <begin position="616"/>
        <end position="628"/>
    </location>
</feature>
<keyword evidence="2" id="KW-0479">Metal-binding</keyword>
<feature type="region of interest" description="Disordered" evidence="8">
    <location>
        <begin position="591"/>
        <end position="642"/>
    </location>
</feature>
<evidence type="ECO:0000256" key="6">
    <source>
        <dbReference type="ARBA" id="ARBA00023242"/>
    </source>
</evidence>
<keyword evidence="3" id="KW-0677">Repeat</keyword>
<keyword evidence="5" id="KW-0862">Zinc</keyword>
<dbReference type="FunFam" id="3.30.160.60:FF:004170">
    <property type="match status" value="1"/>
</dbReference>
<dbReference type="RefSeq" id="XP_060122007.1">
    <property type="nucleotide sequence ID" value="XM_060266024.1"/>
</dbReference>
<dbReference type="GO" id="GO:0003700">
    <property type="term" value="F:DNA-binding transcription factor activity"/>
    <property type="evidence" value="ECO:0007669"/>
    <property type="project" value="TreeGrafter"/>
</dbReference>
<dbReference type="GO" id="GO:0008270">
    <property type="term" value="F:zinc ion binding"/>
    <property type="evidence" value="ECO:0007669"/>
    <property type="project" value="UniProtKB-KW"/>
</dbReference>
<feature type="region of interest" description="Disordered" evidence="8">
    <location>
        <begin position="1"/>
        <end position="39"/>
    </location>
</feature>
<dbReference type="AlphaFoldDB" id="A0AAF0F1K2"/>
<proteinExistence type="predicted"/>
<feature type="domain" description="C2H2-type" evidence="9">
    <location>
        <begin position="559"/>
        <end position="583"/>
    </location>
</feature>
<dbReference type="InterPro" id="IPR052127">
    <property type="entry name" value="STE12_transcription_factor"/>
</dbReference>
<reference evidence="10" key="1">
    <citation type="submission" date="2023-03" db="EMBL/GenBank/DDBJ databases">
        <title>Mating type loci evolution in Malassezia.</title>
        <authorList>
            <person name="Coelho M.A."/>
        </authorList>
    </citation>
    <scope>NUCLEOTIDE SEQUENCE</scope>
    <source>
        <strain evidence="10">CBS 9431</strain>
    </source>
</reference>
<dbReference type="GeneID" id="85225730"/>
<feature type="compositionally biased region" description="Low complexity" evidence="8">
    <location>
        <begin position="22"/>
        <end position="32"/>
    </location>
</feature>
<evidence type="ECO:0000256" key="7">
    <source>
        <dbReference type="PROSITE-ProRule" id="PRU00042"/>
    </source>
</evidence>
<keyword evidence="11" id="KW-1185">Reference proteome</keyword>
<feature type="region of interest" description="Disordered" evidence="8">
    <location>
        <begin position="95"/>
        <end position="168"/>
    </location>
</feature>
<evidence type="ECO:0000259" key="9">
    <source>
        <dbReference type="PROSITE" id="PS50157"/>
    </source>
</evidence>
<evidence type="ECO:0000256" key="8">
    <source>
        <dbReference type="SAM" id="MobiDB-lite"/>
    </source>
</evidence>
<organism evidence="10 11">
    <name type="scientific">Malassezia japonica</name>
    <dbReference type="NCBI Taxonomy" id="223818"/>
    <lineage>
        <taxon>Eukaryota</taxon>
        <taxon>Fungi</taxon>
        <taxon>Dikarya</taxon>
        <taxon>Basidiomycota</taxon>
        <taxon>Ustilaginomycotina</taxon>
        <taxon>Malasseziomycetes</taxon>
        <taxon>Malasseziales</taxon>
        <taxon>Malasseziaceae</taxon>
        <taxon>Malassezia</taxon>
    </lineage>
</organism>
<dbReference type="GO" id="GO:1990527">
    <property type="term" value="C:Tec1p-Ste12p-Dig1p complex"/>
    <property type="evidence" value="ECO:0007669"/>
    <property type="project" value="TreeGrafter"/>
</dbReference>
<dbReference type="GO" id="GO:0005634">
    <property type="term" value="C:nucleus"/>
    <property type="evidence" value="ECO:0007669"/>
    <property type="project" value="UniProtKB-SubCell"/>
</dbReference>
<dbReference type="SUPFAM" id="SSF57667">
    <property type="entry name" value="beta-beta-alpha zinc fingers"/>
    <property type="match status" value="1"/>
</dbReference>
<dbReference type="SMART" id="SM00355">
    <property type="entry name" value="ZnF_C2H2"/>
    <property type="match status" value="2"/>
</dbReference>
<evidence type="ECO:0000313" key="11">
    <source>
        <dbReference type="Proteomes" id="UP001217754"/>
    </source>
</evidence>
<name>A0AAF0F1K2_9BASI</name>
<feature type="compositionally biased region" description="Basic and acidic residues" evidence="8">
    <location>
        <begin position="633"/>
        <end position="642"/>
    </location>
</feature>
<dbReference type="FunFam" id="3.30.160.60:FF:000624">
    <property type="entry name" value="zinc finger protein 697"/>
    <property type="match status" value="1"/>
</dbReference>
<comment type="subcellular location">
    <subcellularLocation>
        <location evidence="1">Nucleus</location>
    </subcellularLocation>
</comment>
<feature type="domain" description="C2H2-type" evidence="9">
    <location>
        <begin position="532"/>
        <end position="558"/>
    </location>
</feature>
<evidence type="ECO:0000313" key="10">
    <source>
        <dbReference type="EMBL" id="WFD39110.1"/>
    </source>
</evidence>
<evidence type="ECO:0000256" key="5">
    <source>
        <dbReference type="ARBA" id="ARBA00022833"/>
    </source>
</evidence>
<evidence type="ECO:0000256" key="1">
    <source>
        <dbReference type="ARBA" id="ARBA00004123"/>
    </source>
</evidence>
<dbReference type="GO" id="GO:1990526">
    <property type="term" value="C:Ste12p-Dig1p-Dig2p complex"/>
    <property type="evidence" value="ECO:0007669"/>
    <property type="project" value="TreeGrafter"/>
</dbReference>
<evidence type="ECO:0000256" key="4">
    <source>
        <dbReference type="ARBA" id="ARBA00022771"/>
    </source>
</evidence>
<dbReference type="PROSITE" id="PS50157">
    <property type="entry name" value="ZINC_FINGER_C2H2_2"/>
    <property type="match status" value="2"/>
</dbReference>
<feature type="region of interest" description="Disordered" evidence="8">
    <location>
        <begin position="469"/>
        <end position="494"/>
    </location>
</feature>
<evidence type="ECO:0000256" key="2">
    <source>
        <dbReference type="ARBA" id="ARBA00022723"/>
    </source>
</evidence>
<feature type="compositionally biased region" description="Polar residues" evidence="8">
    <location>
        <begin position="95"/>
        <end position="112"/>
    </location>
</feature>
<gene>
    <name evidence="10" type="ORF">MJAP1_002081</name>
</gene>
<dbReference type="Gene3D" id="3.30.160.60">
    <property type="entry name" value="Classic Zinc Finger"/>
    <property type="match status" value="2"/>
</dbReference>
<sequence length="642" mass="68466">MPTDPDPMLFQQGGGRDLYDTSFPPSSPMSSSGLRDPFQSQPVFSALGLDTIGGEPSLHPGAMLWQDLRSEAHETSDSWTNASSDMLPGVSNLSLSTPSQRSQTIHSISSEDTIGDTATVLSPTREAQQTPMTPIKNVSRGAQGMSRPPSPPISSLDDETPMKAPDEPFHGAFLYELSATPPSMMPHGVPPMTPLTEARRATIDDPRSLQNHSVRTHRSGPSISSSSAISASTPEYGSAHSIASSLDLRSPGFPHEGHGERMSPHKAPTLPYGAEMYAAMQHHQAPPYYQVPFTPQSAAAISRQGLHGPISLDEPFGTPEQFMSPLSSGGMPPYMSPSAVPPYMSPLHSGGGAPPTMSPGLLFQESGAPGGPKVMSRVASAPTLHSPLPHWSAEQERGMCTPLQEPMSFPASPASHSAHLPVNSTAMARKCYTPYAKTTPALYGSPLEMDPFYVPGGLSSSKSMNAIGSPVPLSPMTPSANRRRSRMPESTSMPGEQMTSLLEYEAAQSAARARGRNAGPPPLVVSSADKLHVCHCGRRFKRMEHLKRHNRTHTQERPHKCPVESCGKSFGRSDNLAQHLKTHYRPAGLVSRASEVAQPEPVEPARPRDRRHDPYAAAAAAAAAASAAMGAPHDIKPEPQGV</sequence>
<feature type="compositionally biased region" description="Basic and acidic residues" evidence="8">
    <location>
        <begin position="603"/>
        <end position="614"/>
    </location>
</feature>
<accession>A0AAF0F1K2</accession>
<dbReference type="Proteomes" id="UP001217754">
    <property type="component" value="Chromosome 3"/>
</dbReference>
<keyword evidence="4 7" id="KW-0863">Zinc-finger</keyword>
<protein>
    <recommendedName>
        <fullName evidence="9">C2H2-type domain-containing protein</fullName>
    </recommendedName>
</protein>
<dbReference type="PANTHER" id="PTHR47427">
    <property type="entry name" value="PROTEIN STE12"/>
    <property type="match status" value="1"/>
</dbReference>
<feature type="compositionally biased region" description="Low complexity" evidence="8">
    <location>
        <begin position="222"/>
        <end position="232"/>
    </location>
</feature>
<keyword evidence="6" id="KW-0539">Nucleus</keyword>
<evidence type="ECO:0000256" key="3">
    <source>
        <dbReference type="ARBA" id="ARBA00022737"/>
    </source>
</evidence>
<dbReference type="PROSITE" id="PS00028">
    <property type="entry name" value="ZINC_FINGER_C2H2_1"/>
    <property type="match status" value="1"/>
</dbReference>
<dbReference type="InterPro" id="IPR036236">
    <property type="entry name" value="Znf_C2H2_sf"/>
</dbReference>
<dbReference type="PANTHER" id="PTHR47427:SF2">
    <property type="entry name" value="C2H2-TYPE DOMAIN-CONTAINING PROTEIN"/>
    <property type="match status" value="1"/>
</dbReference>